<organism evidence="2 3">
    <name type="scientific">Dendrobium nobile</name>
    <name type="common">Orchid</name>
    <dbReference type="NCBI Taxonomy" id="94219"/>
    <lineage>
        <taxon>Eukaryota</taxon>
        <taxon>Viridiplantae</taxon>
        <taxon>Streptophyta</taxon>
        <taxon>Embryophyta</taxon>
        <taxon>Tracheophyta</taxon>
        <taxon>Spermatophyta</taxon>
        <taxon>Magnoliopsida</taxon>
        <taxon>Liliopsida</taxon>
        <taxon>Asparagales</taxon>
        <taxon>Orchidaceae</taxon>
        <taxon>Epidendroideae</taxon>
        <taxon>Malaxideae</taxon>
        <taxon>Dendrobiinae</taxon>
        <taxon>Dendrobium</taxon>
    </lineage>
</organism>
<gene>
    <name evidence="2" type="ORF">KFK09_005667</name>
</gene>
<dbReference type="AlphaFoldDB" id="A0A8T3BYX6"/>
<comment type="caution">
    <text evidence="2">The sequence shown here is derived from an EMBL/GenBank/DDBJ whole genome shotgun (WGS) entry which is preliminary data.</text>
</comment>
<keyword evidence="3" id="KW-1185">Reference proteome</keyword>
<protein>
    <submittedName>
        <fullName evidence="2">Uncharacterized protein</fullName>
    </submittedName>
</protein>
<evidence type="ECO:0000313" key="2">
    <source>
        <dbReference type="EMBL" id="KAI0523272.1"/>
    </source>
</evidence>
<proteinExistence type="predicted"/>
<accession>A0A8T3BYX6</accession>
<sequence>MKLDSLKPEKARGGRRVEGEGEEDRTKGKRKEGEVGVEIFPAFTSTLGDCGGDLVPFCVASNEINW</sequence>
<reference evidence="2" key="1">
    <citation type="journal article" date="2022" name="Front. Genet.">
        <title>Chromosome-Scale Assembly of the Dendrobium nobile Genome Provides Insights Into the Molecular Mechanism of the Biosynthesis of the Medicinal Active Ingredient of Dendrobium.</title>
        <authorList>
            <person name="Xu Q."/>
            <person name="Niu S.-C."/>
            <person name="Li K.-L."/>
            <person name="Zheng P.-J."/>
            <person name="Zhang X.-J."/>
            <person name="Jia Y."/>
            <person name="Liu Y."/>
            <person name="Niu Y.-X."/>
            <person name="Yu L.-H."/>
            <person name="Chen D.-F."/>
            <person name="Zhang G.-Q."/>
        </authorList>
    </citation>
    <scope>NUCLEOTIDE SEQUENCE</scope>
    <source>
        <tissue evidence="2">Leaf</tissue>
    </source>
</reference>
<name>A0A8T3BYX6_DENNO</name>
<evidence type="ECO:0000256" key="1">
    <source>
        <dbReference type="SAM" id="MobiDB-lite"/>
    </source>
</evidence>
<dbReference type="Proteomes" id="UP000829196">
    <property type="component" value="Unassembled WGS sequence"/>
</dbReference>
<feature type="compositionally biased region" description="Basic and acidic residues" evidence="1">
    <location>
        <begin position="1"/>
        <end position="19"/>
    </location>
</feature>
<dbReference type="EMBL" id="JAGYWB010000005">
    <property type="protein sequence ID" value="KAI0523272.1"/>
    <property type="molecule type" value="Genomic_DNA"/>
</dbReference>
<evidence type="ECO:0000313" key="3">
    <source>
        <dbReference type="Proteomes" id="UP000829196"/>
    </source>
</evidence>
<feature type="region of interest" description="Disordered" evidence="1">
    <location>
        <begin position="1"/>
        <end position="32"/>
    </location>
</feature>